<evidence type="ECO:0000313" key="2">
    <source>
        <dbReference type="Proteomes" id="UP001153069"/>
    </source>
</evidence>
<dbReference type="Proteomes" id="UP001153069">
    <property type="component" value="Unassembled WGS sequence"/>
</dbReference>
<keyword evidence="2" id="KW-1185">Reference proteome</keyword>
<organism evidence="1 2">
    <name type="scientific">Seminavis robusta</name>
    <dbReference type="NCBI Taxonomy" id="568900"/>
    <lineage>
        <taxon>Eukaryota</taxon>
        <taxon>Sar</taxon>
        <taxon>Stramenopiles</taxon>
        <taxon>Ochrophyta</taxon>
        <taxon>Bacillariophyta</taxon>
        <taxon>Bacillariophyceae</taxon>
        <taxon>Bacillariophycidae</taxon>
        <taxon>Naviculales</taxon>
        <taxon>Naviculaceae</taxon>
        <taxon>Seminavis</taxon>
    </lineage>
</organism>
<reference evidence="1" key="1">
    <citation type="submission" date="2020-06" db="EMBL/GenBank/DDBJ databases">
        <authorList>
            <consortium name="Plant Systems Biology data submission"/>
        </authorList>
    </citation>
    <scope>NUCLEOTIDE SEQUENCE</scope>
    <source>
        <strain evidence="1">D6</strain>
    </source>
</reference>
<protein>
    <submittedName>
        <fullName evidence="1">Uncharacterized protein</fullName>
    </submittedName>
</protein>
<sequence>MEQQAANTNDYGTVWQLVIPFLPVDESFPNLILVNKASRETSLRLLHEHCQKHHPIVLLFEERNRENLHASLSKDADSNSSQDDTNRNGIHEHWLTYGRYCSFTMAQTPGTILLNNYFQPNSVNHDWIEDYEVALEIHVANEGQATDDVALEVFFYDIQPLRVGWHSLECAFDPDNYPVAGRDSKKGMGASAHHNLFLYQKSTGKVFTILKRSMHGDNKKSIGFSYNIQGPGISRPGTNGVSFKAMLSVALFRDGKFHQSLTITNRTGDRIDLGPVNFRFSQQPHRGGPLRMRTLEASIRHI</sequence>
<dbReference type="AlphaFoldDB" id="A0A9N8DYS1"/>
<accession>A0A9N8DYS1</accession>
<name>A0A9N8DYS1_9STRA</name>
<dbReference type="EMBL" id="CAICTM010000348">
    <property type="protein sequence ID" value="CAB9508489.1"/>
    <property type="molecule type" value="Genomic_DNA"/>
</dbReference>
<proteinExistence type="predicted"/>
<comment type="caution">
    <text evidence="1">The sequence shown here is derived from an EMBL/GenBank/DDBJ whole genome shotgun (WGS) entry which is preliminary data.</text>
</comment>
<evidence type="ECO:0000313" key="1">
    <source>
        <dbReference type="EMBL" id="CAB9508489.1"/>
    </source>
</evidence>
<gene>
    <name evidence="1" type="ORF">SEMRO_349_G123460.1</name>
</gene>